<feature type="compositionally biased region" description="Polar residues" evidence="1">
    <location>
        <begin position="106"/>
        <end position="116"/>
    </location>
</feature>
<evidence type="ECO:0000256" key="1">
    <source>
        <dbReference type="SAM" id="MobiDB-lite"/>
    </source>
</evidence>
<feature type="region of interest" description="Disordered" evidence="1">
    <location>
        <begin position="94"/>
        <end position="116"/>
    </location>
</feature>
<evidence type="ECO:0000313" key="3">
    <source>
        <dbReference type="Proteomes" id="UP001519311"/>
    </source>
</evidence>
<dbReference type="EMBL" id="JAGINS010000002">
    <property type="protein sequence ID" value="MBP2363361.1"/>
    <property type="molecule type" value="Genomic_DNA"/>
</dbReference>
<name>A0ABS4VHH8_9ACTN</name>
<organism evidence="2 3">
    <name type="scientific">Streptomyces clavifer</name>
    <dbReference type="NCBI Taxonomy" id="68188"/>
    <lineage>
        <taxon>Bacteria</taxon>
        <taxon>Bacillati</taxon>
        <taxon>Actinomycetota</taxon>
        <taxon>Actinomycetes</taxon>
        <taxon>Kitasatosporales</taxon>
        <taxon>Streptomycetaceae</taxon>
        <taxon>Streptomyces</taxon>
    </lineage>
</organism>
<evidence type="ECO:0000313" key="2">
    <source>
        <dbReference type="EMBL" id="MBP2363361.1"/>
    </source>
</evidence>
<dbReference type="Proteomes" id="UP001519311">
    <property type="component" value="Unassembled WGS sequence"/>
</dbReference>
<protein>
    <submittedName>
        <fullName evidence="2">Uncharacterized protein</fullName>
    </submittedName>
</protein>
<gene>
    <name evidence="2" type="ORF">JOF59_005853</name>
</gene>
<dbReference type="RefSeq" id="WP_209471400.1">
    <property type="nucleotide sequence ID" value="NZ_JAGINS010000002.1"/>
</dbReference>
<accession>A0ABS4VHH8</accession>
<reference evidence="2 3" key="1">
    <citation type="submission" date="2021-03" db="EMBL/GenBank/DDBJ databases">
        <title>Sequencing the genomes of 1000 actinobacteria strains.</title>
        <authorList>
            <person name="Klenk H.-P."/>
        </authorList>
    </citation>
    <scope>NUCLEOTIDE SEQUENCE [LARGE SCALE GENOMIC DNA]</scope>
    <source>
        <strain evidence="2 3">DSM 40843</strain>
    </source>
</reference>
<sequence length="116" mass="13051">MVAELGRREEEIAEELTYWRTLVAQAEADGFKVWGKADFTKGDFVRCGSRWYEVLRVNAKTLTVPGGPDIKPVVSDENRAYSWNDRLPYDRVAGRMSAEEARGNPAQRTAAPQTSD</sequence>
<proteinExistence type="predicted"/>
<keyword evidence="3" id="KW-1185">Reference proteome</keyword>
<comment type="caution">
    <text evidence="2">The sequence shown here is derived from an EMBL/GenBank/DDBJ whole genome shotgun (WGS) entry which is preliminary data.</text>
</comment>